<reference evidence="2 3" key="1">
    <citation type="journal article" date="2010" name="Stand. Genomic Sci.">
        <title>Complete genome sequence of Conexibacter woesei type strain (ID131577).</title>
        <authorList>
            <person name="Pukall R."/>
            <person name="Lapidus A."/>
            <person name="Glavina Del Rio T."/>
            <person name="Copeland A."/>
            <person name="Tice H."/>
            <person name="Cheng J.-F."/>
            <person name="Lucas S."/>
            <person name="Chen F."/>
            <person name="Nolan M."/>
            <person name="Bruce D."/>
            <person name="Goodwin L."/>
            <person name="Pitluck S."/>
            <person name="Mavromatis K."/>
            <person name="Ivanova N."/>
            <person name="Ovchinnikova G."/>
            <person name="Pati A."/>
            <person name="Chen A."/>
            <person name="Palaniappan K."/>
            <person name="Land M."/>
            <person name="Hauser L."/>
            <person name="Chang Y.-J."/>
            <person name="Jeffries C.D."/>
            <person name="Chain P."/>
            <person name="Meincke L."/>
            <person name="Sims D."/>
            <person name="Brettin T."/>
            <person name="Detter J.C."/>
            <person name="Rohde M."/>
            <person name="Goeker M."/>
            <person name="Bristow J."/>
            <person name="Eisen J.A."/>
            <person name="Markowitz V."/>
            <person name="Kyrpides N.C."/>
            <person name="Klenk H.-P."/>
            <person name="Hugenholtz P."/>
        </authorList>
    </citation>
    <scope>NUCLEOTIDE SEQUENCE [LARGE SCALE GENOMIC DNA]</scope>
    <source>
        <strain evidence="3">DSM 14684 / CIP 108061 / JCM 11494 / NBRC 100937 / ID131577</strain>
    </source>
</reference>
<keyword evidence="2" id="KW-0670">Pyruvate</keyword>
<organism evidence="2 3">
    <name type="scientific">Conexibacter woesei (strain DSM 14684 / CCUG 47730 / CIP 108061 / JCM 11494 / NBRC 100937 / ID131577)</name>
    <dbReference type="NCBI Taxonomy" id="469383"/>
    <lineage>
        <taxon>Bacteria</taxon>
        <taxon>Bacillati</taxon>
        <taxon>Actinomycetota</taxon>
        <taxon>Thermoleophilia</taxon>
        <taxon>Solirubrobacterales</taxon>
        <taxon>Conexibacteraceae</taxon>
        <taxon>Conexibacter</taxon>
    </lineage>
</organism>
<dbReference type="Proteomes" id="UP000008229">
    <property type="component" value="Chromosome"/>
</dbReference>
<dbReference type="Pfam" id="PF00198">
    <property type="entry name" value="2-oxoacid_dh"/>
    <property type="match status" value="1"/>
</dbReference>
<dbReference type="GO" id="GO:0016746">
    <property type="term" value="F:acyltransferase activity"/>
    <property type="evidence" value="ECO:0007669"/>
    <property type="project" value="UniProtKB-KW"/>
</dbReference>
<protein>
    <submittedName>
        <fullName evidence="2">Pyruvate/2-oxoglutarate dehydrogenase complex dihydrolipoamide acyltransferase (E2) protein-like protein</fullName>
    </submittedName>
</protein>
<sequence>MSSIRSDLLRHTYLFRVLQRVDGEIVDRTLMTLTLSCDHRILYGADAALFLNEINQLIEAPLGMAL</sequence>
<dbReference type="Gene3D" id="3.30.559.10">
    <property type="entry name" value="Chloramphenicol acetyltransferase-like domain"/>
    <property type="match status" value="1"/>
</dbReference>
<dbReference type="InterPro" id="IPR023213">
    <property type="entry name" value="CAT-like_dom_sf"/>
</dbReference>
<dbReference type="AlphaFoldDB" id="D3F0Q4"/>
<keyword evidence="2" id="KW-0808">Transferase</keyword>
<dbReference type="InterPro" id="IPR001078">
    <property type="entry name" value="2-oxoacid_DH_actylTfrase"/>
</dbReference>
<dbReference type="EMBL" id="CP001854">
    <property type="protein sequence ID" value="ADB53988.1"/>
    <property type="molecule type" value="Genomic_DNA"/>
</dbReference>
<dbReference type="HOGENOM" id="CLU_2823729_0_0_11"/>
<dbReference type="KEGG" id="cwo:Cwoe_5583"/>
<name>D3F0Q4_CONWI</name>
<evidence type="ECO:0000313" key="3">
    <source>
        <dbReference type="Proteomes" id="UP000008229"/>
    </source>
</evidence>
<dbReference type="STRING" id="469383.Cwoe_5583"/>
<proteinExistence type="predicted"/>
<accession>D3F0Q4</accession>
<keyword evidence="2" id="KW-0012">Acyltransferase</keyword>
<gene>
    <name evidence="2" type="ordered locus">Cwoe_5583</name>
</gene>
<reference evidence="3" key="2">
    <citation type="submission" date="2010-01" db="EMBL/GenBank/DDBJ databases">
        <title>The complete genome of Conexibacter woesei DSM 14684.</title>
        <authorList>
            <consortium name="US DOE Joint Genome Institute (JGI-PGF)"/>
            <person name="Lucas S."/>
            <person name="Copeland A."/>
            <person name="Lapidus A."/>
            <person name="Glavina del Rio T."/>
            <person name="Dalin E."/>
            <person name="Tice H."/>
            <person name="Bruce D."/>
            <person name="Goodwin L."/>
            <person name="Pitluck S."/>
            <person name="Kyrpides N."/>
            <person name="Mavromatis K."/>
            <person name="Ivanova N."/>
            <person name="Mikhailova N."/>
            <person name="Chertkov O."/>
            <person name="Brettin T."/>
            <person name="Detter J.C."/>
            <person name="Han C."/>
            <person name="Larimer F."/>
            <person name="Land M."/>
            <person name="Hauser L."/>
            <person name="Markowitz V."/>
            <person name="Cheng J.-F."/>
            <person name="Hugenholtz P."/>
            <person name="Woyke T."/>
            <person name="Wu D."/>
            <person name="Pukall R."/>
            <person name="Steenblock K."/>
            <person name="Schneider S."/>
            <person name="Klenk H.-P."/>
            <person name="Eisen J.A."/>
        </authorList>
    </citation>
    <scope>NUCLEOTIDE SEQUENCE [LARGE SCALE GENOMIC DNA]</scope>
    <source>
        <strain evidence="3">DSM 14684 / CIP 108061 / JCM 11494 / NBRC 100937 / ID131577</strain>
    </source>
</reference>
<dbReference type="eggNOG" id="COG0508">
    <property type="taxonomic scope" value="Bacteria"/>
</dbReference>
<feature type="domain" description="2-oxoacid dehydrogenase acyltransferase catalytic" evidence="1">
    <location>
        <begin position="21"/>
        <end position="65"/>
    </location>
</feature>
<keyword evidence="3" id="KW-1185">Reference proteome</keyword>
<evidence type="ECO:0000259" key="1">
    <source>
        <dbReference type="Pfam" id="PF00198"/>
    </source>
</evidence>
<evidence type="ECO:0000313" key="2">
    <source>
        <dbReference type="EMBL" id="ADB53988.1"/>
    </source>
</evidence>
<dbReference type="SUPFAM" id="SSF52777">
    <property type="entry name" value="CoA-dependent acyltransferases"/>
    <property type="match status" value="1"/>
</dbReference>